<keyword evidence="2 6" id="KW-0812">Transmembrane</keyword>
<keyword evidence="8" id="KW-1185">Reference proteome</keyword>
<dbReference type="SUPFAM" id="SSF103473">
    <property type="entry name" value="MFS general substrate transporter"/>
    <property type="match status" value="1"/>
</dbReference>
<gene>
    <name evidence="7" type="ORF">BG011_006616</name>
</gene>
<evidence type="ECO:0000256" key="5">
    <source>
        <dbReference type="SAM" id="MobiDB-lite"/>
    </source>
</evidence>
<organism evidence="7 8">
    <name type="scientific">Mortierella polycephala</name>
    <dbReference type="NCBI Taxonomy" id="41804"/>
    <lineage>
        <taxon>Eukaryota</taxon>
        <taxon>Fungi</taxon>
        <taxon>Fungi incertae sedis</taxon>
        <taxon>Mucoromycota</taxon>
        <taxon>Mortierellomycotina</taxon>
        <taxon>Mortierellomycetes</taxon>
        <taxon>Mortierellales</taxon>
        <taxon>Mortierellaceae</taxon>
        <taxon>Mortierella</taxon>
    </lineage>
</organism>
<accession>A0A9P6PS99</accession>
<feature type="transmembrane region" description="Helical" evidence="6">
    <location>
        <begin position="258"/>
        <end position="278"/>
    </location>
</feature>
<feature type="transmembrane region" description="Helical" evidence="6">
    <location>
        <begin position="230"/>
        <end position="252"/>
    </location>
</feature>
<dbReference type="GO" id="GO:0016020">
    <property type="term" value="C:membrane"/>
    <property type="evidence" value="ECO:0007669"/>
    <property type="project" value="UniProtKB-SubCell"/>
</dbReference>
<dbReference type="InterPro" id="IPR011701">
    <property type="entry name" value="MFS"/>
</dbReference>
<feature type="region of interest" description="Disordered" evidence="5">
    <location>
        <begin position="1"/>
        <end position="34"/>
    </location>
</feature>
<feature type="transmembrane region" description="Helical" evidence="6">
    <location>
        <begin position="391"/>
        <end position="412"/>
    </location>
</feature>
<keyword evidence="4 6" id="KW-0472">Membrane</keyword>
<evidence type="ECO:0000313" key="8">
    <source>
        <dbReference type="Proteomes" id="UP000726737"/>
    </source>
</evidence>
<sequence length="480" mass="53172">MATEREPLLANHENNAQPLPYASPDHGAKPQGISNQRTTFDEAARLAAIQALPWYRRPSIIWILPFVFLVAIVMGLSQAPQEQLIIKIICRDIIKDKDAPVALSSSILARNGAGTHDDPCNTAAIQATAALVLGRIRSLKYIVAIFVVGYYNSMSDKFGRKFLIYLTLVPFLLTQLLIVYMAQPESLLGIKALYIDAALIGLTGGGLLLEPGMNGYISDCTARDGRSLAIGYLMVFLSVGMIIGPVLGGYLIELTGSISSALYFSSATLFCLVIYAIMIPESLPKYHGWITENVDEQQQQQPVVVEYVKNSQDAFVWTRIKDGLWAILDPVLIFLPGRMDTSDEVNEVPSPYTLLILTGAFCSLQFAYNGFTILFIPYTNLVFKWTTLEDGIYFSVSGAAMFIVYTGIFPLLKKLYSRVVEKQSHGSSTDTDPAAKNKTVWNDLSFFIFDFSHTSFRRVFGVDGAFMSLNPCWTCDLDDF</sequence>
<dbReference type="PANTHER" id="PTHR23507:SF1">
    <property type="entry name" value="FI18259P1-RELATED"/>
    <property type="match status" value="1"/>
</dbReference>
<dbReference type="InterPro" id="IPR036259">
    <property type="entry name" value="MFS_trans_sf"/>
</dbReference>
<dbReference type="Proteomes" id="UP000726737">
    <property type="component" value="Unassembled WGS sequence"/>
</dbReference>
<evidence type="ECO:0008006" key="9">
    <source>
        <dbReference type="Google" id="ProtNLM"/>
    </source>
</evidence>
<evidence type="ECO:0000256" key="3">
    <source>
        <dbReference type="ARBA" id="ARBA00022989"/>
    </source>
</evidence>
<name>A0A9P6PS99_9FUNG</name>
<dbReference type="Gene3D" id="1.20.1250.20">
    <property type="entry name" value="MFS general substrate transporter like domains"/>
    <property type="match status" value="1"/>
</dbReference>
<dbReference type="EMBL" id="JAAAJA010000486">
    <property type="protein sequence ID" value="KAG0252987.1"/>
    <property type="molecule type" value="Genomic_DNA"/>
</dbReference>
<dbReference type="GO" id="GO:0022857">
    <property type="term" value="F:transmembrane transporter activity"/>
    <property type="evidence" value="ECO:0007669"/>
    <property type="project" value="InterPro"/>
</dbReference>
<proteinExistence type="predicted"/>
<feature type="transmembrane region" description="Helical" evidence="6">
    <location>
        <begin position="60"/>
        <end position="77"/>
    </location>
</feature>
<evidence type="ECO:0000256" key="6">
    <source>
        <dbReference type="SAM" id="Phobius"/>
    </source>
</evidence>
<evidence type="ECO:0000256" key="4">
    <source>
        <dbReference type="ARBA" id="ARBA00023136"/>
    </source>
</evidence>
<comment type="caution">
    <text evidence="7">The sequence shown here is derived from an EMBL/GenBank/DDBJ whole genome shotgun (WGS) entry which is preliminary data.</text>
</comment>
<keyword evidence="3 6" id="KW-1133">Transmembrane helix</keyword>
<dbReference type="OrthoDB" id="3026777at2759"/>
<feature type="transmembrane region" description="Helical" evidence="6">
    <location>
        <begin position="188"/>
        <end position="209"/>
    </location>
</feature>
<dbReference type="PANTHER" id="PTHR23507">
    <property type="entry name" value="ZGC:174356"/>
    <property type="match status" value="1"/>
</dbReference>
<feature type="transmembrane region" description="Helical" evidence="6">
    <location>
        <begin position="162"/>
        <end position="182"/>
    </location>
</feature>
<evidence type="ECO:0000256" key="1">
    <source>
        <dbReference type="ARBA" id="ARBA00004141"/>
    </source>
</evidence>
<feature type="transmembrane region" description="Helical" evidence="6">
    <location>
        <begin position="354"/>
        <end position="379"/>
    </location>
</feature>
<evidence type="ECO:0000313" key="7">
    <source>
        <dbReference type="EMBL" id="KAG0252987.1"/>
    </source>
</evidence>
<evidence type="ECO:0000256" key="2">
    <source>
        <dbReference type="ARBA" id="ARBA00022692"/>
    </source>
</evidence>
<reference evidence="7" key="1">
    <citation type="journal article" date="2020" name="Fungal Divers.">
        <title>Resolving the Mortierellaceae phylogeny through synthesis of multi-gene phylogenetics and phylogenomics.</title>
        <authorList>
            <person name="Vandepol N."/>
            <person name="Liber J."/>
            <person name="Desiro A."/>
            <person name="Na H."/>
            <person name="Kennedy M."/>
            <person name="Barry K."/>
            <person name="Grigoriev I.V."/>
            <person name="Miller A.N."/>
            <person name="O'Donnell K."/>
            <person name="Stajich J.E."/>
            <person name="Bonito G."/>
        </authorList>
    </citation>
    <scope>NUCLEOTIDE SEQUENCE</scope>
    <source>
        <strain evidence="7">KOD948</strain>
    </source>
</reference>
<dbReference type="AlphaFoldDB" id="A0A9P6PS99"/>
<comment type="subcellular location">
    <subcellularLocation>
        <location evidence="1">Membrane</location>
        <topology evidence="1">Multi-pass membrane protein</topology>
    </subcellularLocation>
</comment>
<dbReference type="Pfam" id="PF07690">
    <property type="entry name" value="MFS_1"/>
    <property type="match status" value="1"/>
</dbReference>
<protein>
    <recommendedName>
        <fullName evidence="9">Major facilitator superfamily (MFS) profile domain-containing protein</fullName>
    </recommendedName>
</protein>